<keyword evidence="3" id="KW-0808">Transferase</keyword>
<dbReference type="Proteomes" id="UP000815846">
    <property type="component" value="Unassembled WGS sequence"/>
</dbReference>
<keyword evidence="6" id="KW-0862">Zinc</keyword>
<comment type="caution">
    <text evidence="11">The sequence shown here is derived from an EMBL/GenBank/DDBJ whole genome shotgun (WGS) entry which is preliminary data.</text>
</comment>
<gene>
    <name evidence="11" type="primary">pgeF</name>
    <name evidence="11" type="ORF">CWS31_015840</name>
</gene>
<evidence type="ECO:0000256" key="4">
    <source>
        <dbReference type="ARBA" id="ARBA00022723"/>
    </source>
</evidence>
<comment type="catalytic activity">
    <reaction evidence="1">
        <text>inosine + phosphate = alpha-D-ribose 1-phosphate + hypoxanthine</text>
        <dbReference type="Rhea" id="RHEA:27646"/>
        <dbReference type="ChEBI" id="CHEBI:17368"/>
        <dbReference type="ChEBI" id="CHEBI:17596"/>
        <dbReference type="ChEBI" id="CHEBI:43474"/>
        <dbReference type="ChEBI" id="CHEBI:57720"/>
        <dbReference type="EC" id="2.4.2.1"/>
    </reaction>
    <physiologicalReaction direction="left-to-right" evidence="1">
        <dbReference type="Rhea" id="RHEA:27647"/>
    </physiologicalReaction>
</comment>
<keyword evidence="4" id="KW-0479">Metal-binding</keyword>
<keyword evidence="12" id="KW-1185">Reference proteome</keyword>
<comment type="catalytic activity">
    <reaction evidence="9">
        <text>S-methyl-5'-thioadenosine + phosphate = 5-(methylsulfanyl)-alpha-D-ribose 1-phosphate + adenine</text>
        <dbReference type="Rhea" id="RHEA:11852"/>
        <dbReference type="ChEBI" id="CHEBI:16708"/>
        <dbReference type="ChEBI" id="CHEBI:17509"/>
        <dbReference type="ChEBI" id="CHEBI:43474"/>
        <dbReference type="ChEBI" id="CHEBI:58533"/>
        <dbReference type="EC" id="2.4.2.28"/>
    </reaction>
    <physiologicalReaction direction="left-to-right" evidence="9">
        <dbReference type="Rhea" id="RHEA:11853"/>
    </physiologicalReaction>
</comment>
<keyword evidence="5" id="KW-0378">Hydrolase</keyword>
<evidence type="ECO:0000313" key="11">
    <source>
        <dbReference type="EMBL" id="TYK64385.1"/>
    </source>
</evidence>
<organism evidence="11 12">
    <name type="scientific">Colwellia echini</name>
    <dbReference type="NCBI Taxonomy" id="1982103"/>
    <lineage>
        <taxon>Bacteria</taxon>
        <taxon>Pseudomonadati</taxon>
        <taxon>Pseudomonadota</taxon>
        <taxon>Gammaproteobacteria</taxon>
        <taxon>Alteromonadales</taxon>
        <taxon>Colwelliaceae</taxon>
        <taxon>Colwellia</taxon>
    </lineage>
</organism>
<dbReference type="PANTHER" id="PTHR30616:SF2">
    <property type="entry name" value="PURINE NUCLEOSIDE PHOSPHORYLASE LACC1"/>
    <property type="match status" value="1"/>
</dbReference>
<dbReference type="Gene3D" id="3.60.140.10">
    <property type="entry name" value="CNF1/YfiH-like putative cysteine hydrolases"/>
    <property type="match status" value="1"/>
</dbReference>
<comment type="catalytic activity">
    <reaction evidence="8">
        <text>adenosine + phosphate = alpha-D-ribose 1-phosphate + adenine</text>
        <dbReference type="Rhea" id="RHEA:27642"/>
        <dbReference type="ChEBI" id="CHEBI:16335"/>
        <dbReference type="ChEBI" id="CHEBI:16708"/>
        <dbReference type="ChEBI" id="CHEBI:43474"/>
        <dbReference type="ChEBI" id="CHEBI:57720"/>
        <dbReference type="EC" id="2.4.2.1"/>
    </reaction>
    <physiologicalReaction direction="left-to-right" evidence="8">
        <dbReference type="Rhea" id="RHEA:27643"/>
    </physiologicalReaction>
</comment>
<dbReference type="CDD" id="cd16833">
    <property type="entry name" value="YfiH"/>
    <property type="match status" value="1"/>
</dbReference>
<dbReference type="InterPro" id="IPR011324">
    <property type="entry name" value="Cytotoxic_necrot_fac-like_cat"/>
</dbReference>
<dbReference type="PANTHER" id="PTHR30616">
    <property type="entry name" value="UNCHARACTERIZED PROTEIN YFIH"/>
    <property type="match status" value="1"/>
</dbReference>
<accession>A0ABY3MT66</accession>
<reference evidence="11 12" key="1">
    <citation type="submission" date="2019-08" db="EMBL/GenBank/DDBJ databases">
        <title>Microbe sample from Colwellia echini.</title>
        <authorList>
            <person name="Christiansen L."/>
            <person name="Pathiraja D."/>
            <person name="Schultz-Johansen M."/>
            <person name="Choi I.-G."/>
            <person name="Stougaard P."/>
        </authorList>
    </citation>
    <scope>NUCLEOTIDE SEQUENCE [LARGE SCALE GENOMIC DNA]</scope>
    <source>
        <strain evidence="11 12">A3</strain>
    </source>
</reference>
<evidence type="ECO:0000256" key="3">
    <source>
        <dbReference type="ARBA" id="ARBA00022679"/>
    </source>
</evidence>
<dbReference type="InterPro" id="IPR038371">
    <property type="entry name" value="Cu_polyphenol_OxRdtase_sf"/>
</dbReference>
<dbReference type="EMBL" id="PJAI02000027">
    <property type="protein sequence ID" value="TYK64385.1"/>
    <property type="molecule type" value="Genomic_DNA"/>
</dbReference>
<evidence type="ECO:0000256" key="9">
    <source>
        <dbReference type="ARBA" id="ARBA00049893"/>
    </source>
</evidence>
<evidence type="ECO:0000256" key="10">
    <source>
        <dbReference type="RuleBase" id="RU361274"/>
    </source>
</evidence>
<evidence type="ECO:0000313" key="12">
    <source>
        <dbReference type="Proteomes" id="UP000815846"/>
    </source>
</evidence>
<protein>
    <recommendedName>
        <fullName evidence="10">Purine nucleoside phosphorylase</fullName>
    </recommendedName>
</protein>
<dbReference type="NCBIfam" id="TIGR00726">
    <property type="entry name" value="peptidoglycan editing factor PgeF"/>
    <property type="match status" value="1"/>
</dbReference>
<evidence type="ECO:0000256" key="5">
    <source>
        <dbReference type="ARBA" id="ARBA00022801"/>
    </source>
</evidence>
<evidence type="ECO:0000256" key="6">
    <source>
        <dbReference type="ARBA" id="ARBA00022833"/>
    </source>
</evidence>
<dbReference type="InterPro" id="IPR003730">
    <property type="entry name" value="Cu_polyphenol_OxRdtase"/>
</dbReference>
<sequence>MRKSITKNNKKAHLTNELFHFNKATFELVKWPSFSSNLVDEKDEIDNKIIAIQTTRLSAEFSAVKTSVEKSSNDTSSEHGSPFAHFNLGLHVNDLPDQVTKNRDTLKQFLNQQVSAPTNQDAKKAKLSVSDTVHKADIKIQWLEQVHGNNVVTVTTVDEEAIVADASITRLPNVALAIMTADCLPILLTNKQGTEVAAIHGGWRPLAANIIEETLSEMNSCASDIIAWLGPSIGSSAFEVDTEVRQAFIELNNEFSNAFIQKSTAHQQAKYLADLHKIARMQLTNLGVTAISELAECTYLQTDKYYSYRKDNITGRMASIICLR</sequence>
<evidence type="ECO:0000256" key="2">
    <source>
        <dbReference type="ARBA" id="ARBA00007353"/>
    </source>
</evidence>
<comment type="similarity">
    <text evidence="2 10">Belongs to the purine nucleoside phosphorylase YfiH/LACC1 family.</text>
</comment>
<name>A0ABY3MT66_9GAMM</name>
<evidence type="ECO:0000256" key="8">
    <source>
        <dbReference type="ARBA" id="ARBA00048968"/>
    </source>
</evidence>
<evidence type="ECO:0000256" key="7">
    <source>
        <dbReference type="ARBA" id="ARBA00047989"/>
    </source>
</evidence>
<dbReference type="SUPFAM" id="SSF64438">
    <property type="entry name" value="CNF1/YfiH-like putative cysteine hydrolases"/>
    <property type="match status" value="1"/>
</dbReference>
<comment type="catalytic activity">
    <reaction evidence="7">
        <text>adenosine + H2O + H(+) = inosine + NH4(+)</text>
        <dbReference type="Rhea" id="RHEA:24408"/>
        <dbReference type="ChEBI" id="CHEBI:15377"/>
        <dbReference type="ChEBI" id="CHEBI:15378"/>
        <dbReference type="ChEBI" id="CHEBI:16335"/>
        <dbReference type="ChEBI" id="CHEBI:17596"/>
        <dbReference type="ChEBI" id="CHEBI:28938"/>
        <dbReference type="EC" id="3.5.4.4"/>
    </reaction>
    <physiologicalReaction direction="left-to-right" evidence="7">
        <dbReference type="Rhea" id="RHEA:24409"/>
    </physiologicalReaction>
</comment>
<proteinExistence type="inferred from homology"/>
<dbReference type="Pfam" id="PF02578">
    <property type="entry name" value="Cu-oxidase_4"/>
    <property type="match status" value="1"/>
</dbReference>
<evidence type="ECO:0000256" key="1">
    <source>
        <dbReference type="ARBA" id="ARBA00000553"/>
    </source>
</evidence>